<evidence type="ECO:0000313" key="1">
    <source>
        <dbReference type="EMBL" id="QOL83074.1"/>
    </source>
</evidence>
<dbReference type="Pfam" id="PF00494">
    <property type="entry name" value="SQS_PSY"/>
    <property type="match status" value="1"/>
</dbReference>
<gene>
    <name evidence="1" type="ORF">F3W81_02610</name>
</gene>
<reference evidence="1 2" key="1">
    <citation type="submission" date="2019-10" db="EMBL/GenBank/DDBJ databases">
        <title>Pseudopuniceibacterium sp. HQ09 islated from Antarctica.</title>
        <authorList>
            <person name="Liao L."/>
            <person name="Su S."/>
            <person name="Chen B."/>
            <person name="Yu Y."/>
        </authorList>
    </citation>
    <scope>NUCLEOTIDE SEQUENCE [LARGE SCALE GENOMIC DNA]</scope>
    <source>
        <strain evidence="1 2">HQ09</strain>
    </source>
</reference>
<sequence>MSDWTDDLTACASLVERGDPGRFRAVMAAPLAARLALFPLYAFNIEVARAPWVTQEPMIAEMRLQWWRDALEEIGAGTGIRRHDVVTPLSLRLSPEGAAQLDALVDARRWDVWKEPFEDAAQFEDYLDVTSGNLLRAGAVMLGARLPEAVAADAGYAIGLANWLRAVPELEASGRYPLPDGRRETVQTLATEGLVRIARARQARGSVDAVAAPLLFGVSEAQALLKQAAREPGAVVSGALAVAPFRERIGLAKAALTGRW</sequence>
<dbReference type="EMBL" id="CP045201">
    <property type="protein sequence ID" value="QOL83074.1"/>
    <property type="molecule type" value="Genomic_DNA"/>
</dbReference>
<name>A0A7L9WT72_9RHOB</name>
<evidence type="ECO:0000313" key="2">
    <source>
        <dbReference type="Proteomes" id="UP000594118"/>
    </source>
</evidence>
<protein>
    <submittedName>
        <fullName evidence="1">Phytoene synthase</fullName>
    </submittedName>
</protein>
<proteinExistence type="predicted"/>
<dbReference type="InterPro" id="IPR002060">
    <property type="entry name" value="Squ/phyt_synthse"/>
</dbReference>
<organism evidence="1 2">
    <name type="scientific">Pseudooceanicola spongiae</name>
    <dbReference type="NCBI Taxonomy" id="2613965"/>
    <lineage>
        <taxon>Bacteria</taxon>
        <taxon>Pseudomonadati</taxon>
        <taxon>Pseudomonadota</taxon>
        <taxon>Alphaproteobacteria</taxon>
        <taxon>Rhodobacterales</taxon>
        <taxon>Paracoccaceae</taxon>
        <taxon>Pseudooceanicola</taxon>
    </lineage>
</organism>
<dbReference type="InterPro" id="IPR008949">
    <property type="entry name" value="Isoprenoid_synthase_dom_sf"/>
</dbReference>
<dbReference type="Gene3D" id="1.10.600.10">
    <property type="entry name" value="Farnesyl Diphosphate Synthase"/>
    <property type="match status" value="1"/>
</dbReference>
<dbReference type="KEGG" id="pshq:F3W81_02610"/>
<dbReference type="SUPFAM" id="SSF48576">
    <property type="entry name" value="Terpenoid synthases"/>
    <property type="match status" value="1"/>
</dbReference>
<keyword evidence="2" id="KW-1185">Reference proteome</keyword>
<dbReference type="AlphaFoldDB" id="A0A7L9WT72"/>
<accession>A0A7L9WT72</accession>
<dbReference type="Proteomes" id="UP000594118">
    <property type="component" value="Chromosome"/>
</dbReference>